<dbReference type="AlphaFoldDB" id="A0A846WTZ9"/>
<protein>
    <submittedName>
        <fullName evidence="2">Uncharacterized protein</fullName>
    </submittedName>
</protein>
<name>A0A846WTZ9_9ACTN</name>
<proteinExistence type="predicted"/>
<reference evidence="2 3" key="1">
    <citation type="submission" date="2020-04" db="EMBL/GenBank/DDBJ databases">
        <title>MicrobeNet Type strains.</title>
        <authorList>
            <person name="Nicholson A.C."/>
        </authorList>
    </citation>
    <scope>NUCLEOTIDE SEQUENCE [LARGE SCALE GENOMIC DNA]</scope>
    <source>
        <strain evidence="2 3">ATCC BAA-14</strain>
    </source>
</reference>
<sequence length="169" mass="17076">MAATAGISIALGTIGTTTASADPWDGRSVASGSNANGKAQVTFANDSDDQWSCVAWVWDSSKKAELDQYLADWHATGYNPGVIETLGDPVGNRSVIVPARQTVTSPVWKSSSVGQGYPTDLPAGSYVGFGGCSAEGAFNTFDISGGGSTNPGTPDPGGSAWGSVGSLLP</sequence>
<evidence type="ECO:0000256" key="1">
    <source>
        <dbReference type="SAM" id="MobiDB-lite"/>
    </source>
</evidence>
<dbReference type="EMBL" id="JAAXPC010000026">
    <property type="protein sequence ID" value="NKY04975.1"/>
    <property type="molecule type" value="Genomic_DNA"/>
</dbReference>
<accession>A0A846WTZ9</accession>
<dbReference type="Proteomes" id="UP000563898">
    <property type="component" value="Unassembled WGS sequence"/>
</dbReference>
<feature type="region of interest" description="Disordered" evidence="1">
    <location>
        <begin position="143"/>
        <end position="169"/>
    </location>
</feature>
<comment type="caution">
    <text evidence="2">The sequence shown here is derived from an EMBL/GenBank/DDBJ whole genome shotgun (WGS) entry which is preliminary data.</text>
</comment>
<gene>
    <name evidence="2" type="ORF">HGA05_25780</name>
</gene>
<organism evidence="2 3">
    <name type="scientific">Gordonia polyisoprenivorans</name>
    <dbReference type="NCBI Taxonomy" id="84595"/>
    <lineage>
        <taxon>Bacteria</taxon>
        <taxon>Bacillati</taxon>
        <taxon>Actinomycetota</taxon>
        <taxon>Actinomycetes</taxon>
        <taxon>Mycobacteriales</taxon>
        <taxon>Gordoniaceae</taxon>
        <taxon>Gordonia</taxon>
    </lineage>
</organism>
<dbReference type="RefSeq" id="WP_006372034.1">
    <property type="nucleotide sequence ID" value="NZ_JAAXPC010000026.1"/>
</dbReference>
<evidence type="ECO:0000313" key="3">
    <source>
        <dbReference type="Proteomes" id="UP000563898"/>
    </source>
</evidence>
<evidence type="ECO:0000313" key="2">
    <source>
        <dbReference type="EMBL" id="NKY04975.1"/>
    </source>
</evidence>